<evidence type="ECO:0000313" key="1">
    <source>
        <dbReference type="EnsemblMetazoa" id="tetur04g05690.1"/>
    </source>
</evidence>
<dbReference type="EnsemblMetazoa" id="tetur04g05690.1">
    <property type="protein sequence ID" value="tetur04g05690.1"/>
    <property type="gene ID" value="tetur04g05690"/>
</dbReference>
<dbReference type="HOGENOM" id="CLU_071407_2_0_1"/>
<evidence type="ECO:0000313" key="2">
    <source>
        <dbReference type="Proteomes" id="UP000015104"/>
    </source>
</evidence>
<keyword evidence="2" id="KW-1185">Reference proteome</keyword>
<gene>
    <name evidence="1" type="primary">107359429</name>
</gene>
<name>T1K2N3_TETUR</name>
<dbReference type="EMBL" id="CAEY01001365">
    <property type="status" value="NOT_ANNOTATED_CDS"/>
    <property type="molecule type" value="Genomic_DNA"/>
</dbReference>
<sequence length="217" mass="24883">MADAMEDTEPREDRVTIKVKIGGEDYHDIVIDWSDGKDTSQILIDQLSLLTGIPCENIDCVIVNCVPGHVYISNSGPSRIDRDKFPREKYNAYITDGDCFAIAFDFDYYMDRFISRLNLVSRQNYDDELCTRDFCQYSNARPMLNRRIKIMKNAALLAKFKAILRAAYIPTSTGRVMAAHRANYSCNIQPYITAKCKRNPYSGNPFSLKTYYPRTHG</sequence>
<organism evidence="1 2">
    <name type="scientific">Tetranychus urticae</name>
    <name type="common">Two-spotted spider mite</name>
    <dbReference type="NCBI Taxonomy" id="32264"/>
    <lineage>
        <taxon>Eukaryota</taxon>
        <taxon>Metazoa</taxon>
        <taxon>Ecdysozoa</taxon>
        <taxon>Arthropoda</taxon>
        <taxon>Chelicerata</taxon>
        <taxon>Arachnida</taxon>
        <taxon>Acari</taxon>
        <taxon>Acariformes</taxon>
        <taxon>Trombidiformes</taxon>
        <taxon>Prostigmata</taxon>
        <taxon>Eleutherengona</taxon>
        <taxon>Raphignathae</taxon>
        <taxon>Tetranychoidea</taxon>
        <taxon>Tetranychidae</taxon>
        <taxon>Tetranychus</taxon>
    </lineage>
</organism>
<reference evidence="1" key="2">
    <citation type="submission" date="2015-06" db="UniProtKB">
        <authorList>
            <consortium name="EnsemblMetazoa"/>
        </authorList>
    </citation>
    <scope>IDENTIFICATION</scope>
</reference>
<dbReference type="KEGG" id="tut:107359429"/>
<reference evidence="2" key="1">
    <citation type="submission" date="2011-08" db="EMBL/GenBank/DDBJ databases">
        <authorList>
            <person name="Rombauts S."/>
        </authorList>
    </citation>
    <scope>NUCLEOTIDE SEQUENCE</scope>
    <source>
        <strain evidence="2">London</strain>
    </source>
</reference>
<protein>
    <submittedName>
        <fullName evidence="1">Uncharacterized protein</fullName>
    </submittedName>
</protein>
<dbReference type="Proteomes" id="UP000015104">
    <property type="component" value="Unassembled WGS sequence"/>
</dbReference>
<dbReference type="AlphaFoldDB" id="T1K2N3"/>
<proteinExistence type="predicted"/>
<accession>T1K2N3</accession>